<name>A0A835JMK8_9ROSI</name>
<dbReference type="EMBL" id="JADGMS010000012">
    <property type="protein sequence ID" value="KAF9671941.1"/>
    <property type="molecule type" value="Genomic_DNA"/>
</dbReference>
<keyword evidence="2" id="KW-1185">Reference proteome</keyword>
<protein>
    <submittedName>
        <fullName evidence="1">Uncharacterized protein</fullName>
    </submittedName>
</protein>
<proteinExistence type="predicted"/>
<gene>
    <name evidence="1" type="ORF">SADUNF_Sadunf12G0102700</name>
</gene>
<reference evidence="1 2" key="1">
    <citation type="submission" date="2020-10" db="EMBL/GenBank/DDBJ databases">
        <title>Plant Genome Project.</title>
        <authorList>
            <person name="Zhang R.-G."/>
        </authorList>
    </citation>
    <scope>NUCLEOTIDE SEQUENCE [LARGE SCALE GENOMIC DNA]</scope>
    <source>
        <strain evidence="1">FAFU-HL-1</strain>
        <tissue evidence="1">Leaf</tissue>
    </source>
</reference>
<evidence type="ECO:0000313" key="2">
    <source>
        <dbReference type="Proteomes" id="UP000657918"/>
    </source>
</evidence>
<organism evidence="1 2">
    <name type="scientific">Salix dunnii</name>
    <dbReference type="NCBI Taxonomy" id="1413687"/>
    <lineage>
        <taxon>Eukaryota</taxon>
        <taxon>Viridiplantae</taxon>
        <taxon>Streptophyta</taxon>
        <taxon>Embryophyta</taxon>
        <taxon>Tracheophyta</taxon>
        <taxon>Spermatophyta</taxon>
        <taxon>Magnoliopsida</taxon>
        <taxon>eudicotyledons</taxon>
        <taxon>Gunneridae</taxon>
        <taxon>Pentapetalae</taxon>
        <taxon>rosids</taxon>
        <taxon>fabids</taxon>
        <taxon>Malpighiales</taxon>
        <taxon>Salicaceae</taxon>
        <taxon>Saliceae</taxon>
        <taxon>Salix</taxon>
    </lineage>
</organism>
<accession>A0A835JMK8</accession>
<dbReference type="AlphaFoldDB" id="A0A835JMK8"/>
<comment type="caution">
    <text evidence="1">The sequence shown here is derived from an EMBL/GenBank/DDBJ whole genome shotgun (WGS) entry which is preliminary data.</text>
</comment>
<sequence>MITSGIYPFSGGNVDDNDGGANIRARGYIIYSRLLTLPRYYSIRAPLQARGMAKIHLSSFLTDGDAREAANREYILFVRYR</sequence>
<dbReference type="Proteomes" id="UP000657918">
    <property type="component" value="Unassembled WGS sequence"/>
</dbReference>
<evidence type="ECO:0000313" key="1">
    <source>
        <dbReference type="EMBL" id="KAF9671941.1"/>
    </source>
</evidence>